<dbReference type="Proteomes" id="UP000325315">
    <property type="component" value="Unassembled WGS sequence"/>
</dbReference>
<dbReference type="GO" id="GO:0006952">
    <property type="term" value="P:defense response"/>
    <property type="evidence" value="ECO:0007669"/>
    <property type="project" value="UniProtKB-KW"/>
</dbReference>
<evidence type="ECO:0000256" key="1">
    <source>
        <dbReference type="ARBA" id="ARBA00022737"/>
    </source>
</evidence>
<proteinExistence type="predicted"/>
<keyword evidence="7" id="KW-1185">Reference proteome</keyword>
<reference evidence="7" key="1">
    <citation type="journal article" date="2019" name="Plant Biotechnol. J.">
        <title>Genome sequencing of the Australian wild diploid species Gossypium australe highlights disease resistance and delayed gland morphogenesis.</title>
        <authorList>
            <person name="Cai Y."/>
            <person name="Cai X."/>
            <person name="Wang Q."/>
            <person name="Wang P."/>
            <person name="Zhang Y."/>
            <person name="Cai C."/>
            <person name="Xu Y."/>
            <person name="Wang K."/>
            <person name="Zhou Z."/>
            <person name="Wang C."/>
            <person name="Geng S."/>
            <person name="Li B."/>
            <person name="Dong Q."/>
            <person name="Hou Y."/>
            <person name="Wang H."/>
            <person name="Ai P."/>
            <person name="Liu Z."/>
            <person name="Yi F."/>
            <person name="Sun M."/>
            <person name="An G."/>
            <person name="Cheng J."/>
            <person name="Zhang Y."/>
            <person name="Shi Q."/>
            <person name="Xie Y."/>
            <person name="Shi X."/>
            <person name="Chang Y."/>
            <person name="Huang F."/>
            <person name="Chen Y."/>
            <person name="Hong S."/>
            <person name="Mi L."/>
            <person name="Sun Q."/>
            <person name="Zhang L."/>
            <person name="Zhou B."/>
            <person name="Peng R."/>
            <person name="Zhang X."/>
            <person name="Liu F."/>
        </authorList>
    </citation>
    <scope>NUCLEOTIDE SEQUENCE [LARGE SCALE GENOMIC DNA]</scope>
    <source>
        <strain evidence="7">cv. PA1801</strain>
    </source>
</reference>
<feature type="coiled-coil region" evidence="4">
    <location>
        <begin position="35"/>
        <end position="86"/>
    </location>
</feature>
<evidence type="ECO:0000256" key="2">
    <source>
        <dbReference type="ARBA" id="ARBA00022741"/>
    </source>
</evidence>
<evidence type="ECO:0000256" key="4">
    <source>
        <dbReference type="SAM" id="Coils"/>
    </source>
</evidence>
<keyword evidence="1" id="KW-0677">Repeat</keyword>
<dbReference type="OrthoDB" id="1933539at2759"/>
<dbReference type="InterPro" id="IPR041118">
    <property type="entry name" value="Rx_N"/>
</dbReference>
<keyword evidence="3" id="KW-0611">Plant defense</keyword>
<feature type="domain" description="Disease resistance N-terminal" evidence="5">
    <location>
        <begin position="10"/>
        <end position="87"/>
    </location>
</feature>
<keyword evidence="4" id="KW-0175">Coiled coil</keyword>
<comment type="caution">
    <text evidence="6">The sequence shown here is derived from an EMBL/GenBank/DDBJ whole genome shotgun (WGS) entry which is preliminary data.</text>
</comment>
<dbReference type="EMBL" id="SMMG02000005">
    <property type="protein sequence ID" value="KAA3474671.1"/>
    <property type="molecule type" value="Genomic_DNA"/>
</dbReference>
<name>A0A5B6VYZ7_9ROSI</name>
<protein>
    <submittedName>
        <fullName evidence="6">Disease resistance protein RGA2-like</fullName>
    </submittedName>
</protein>
<organism evidence="6 7">
    <name type="scientific">Gossypium australe</name>
    <dbReference type="NCBI Taxonomy" id="47621"/>
    <lineage>
        <taxon>Eukaryota</taxon>
        <taxon>Viridiplantae</taxon>
        <taxon>Streptophyta</taxon>
        <taxon>Embryophyta</taxon>
        <taxon>Tracheophyta</taxon>
        <taxon>Spermatophyta</taxon>
        <taxon>Magnoliopsida</taxon>
        <taxon>eudicotyledons</taxon>
        <taxon>Gunneridae</taxon>
        <taxon>Pentapetalae</taxon>
        <taxon>rosids</taxon>
        <taxon>malvids</taxon>
        <taxon>Malvales</taxon>
        <taxon>Malvaceae</taxon>
        <taxon>Malvoideae</taxon>
        <taxon>Gossypium</taxon>
    </lineage>
</organism>
<sequence length="96" mass="10852">MADAFVSALMSSILANLDFFSLEEIGLARSLKIELEGLESTLTTIQVVLQDAEEKQWKSEAIKNWLGKLKQTAYDMEDVLDDFEEEATCVLLKYDT</sequence>
<evidence type="ECO:0000259" key="5">
    <source>
        <dbReference type="Pfam" id="PF18052"/>
    </source>
</evidence>
<evidence type="ECO:0000313" key="6">
    <source>
        <dbReference type="EMBL" id="KAA3474671.1"/>
    </source>
</evidence>
<dbReference type="AlphaFoldDB" id="A0A5B6VYZ7"/>
<accession>A0A5B6VYZ7</accession>
<keyword evidence="2" id="KW-0547">Nucleotide-binding</keyword>
<gene>
    <name evidence="6" type="ORF">EPI10_024936</name>
</gene>
<evidence type="ECO:0000313" key="7">
    <source>
        <dbReference type="Proteomes" id="UP000325315"/>
    </source>
</evidence>
<evidence type="ECO:0000256" key="3">
    <source>
        <dbReference type="ARBA" id="ARBA00022821"/>
    </source>
</evidence>
<dbReference type="Pfam" id="PF18052">
    <property type="entry name" value="Rx_N"/>
    <property type="match status" value="1"/>
</dbReference>
<dbReference type="GO" id="GO:0000166">
    <property type="term" value="F:nucleotide binding"/>
    <property type="evidence" value="ECO:0007669"/>
    <property type="project" value="UniProtKB-KW"/>
</dbReference>
<dbReference type="Gene3D" id="1.20.5.4130">
    <property type="match status" value="1"/>
</dbReference>